<keyword evidence="3" id="KW-1185">Reference proteome</keyword>
<dbReference type="AlphaFoldDB" id="A0A254T9N4"/>
<comment type="caution">
    <text evidence="2">The sequence shown here is derived from an EMBL/GenBank/DDBJ whole genome shotgun (WGS) entry which is preliminary data.</text>
</comment>
<keyword evidence="1" id="KW-0472">Membrane</keyword>
<accession>A0A254T9N4</accession>
<feature type="transmembrane region" description="Helical" evidence="1">
    <location>
        <begin position="45"/>
        <end position="73"/>
    </location>
</feature>
<dbReference type="Proteomes" id="UP000197535">
    <property type="component" value="Unassembled WGS sequence"/>
</dbReference>
<proteinExistence type="predicted"/>
<dbReference type="EMBL" id="LSTO01000001">
    <property type="protein sequence ID" value="OWW18877.1"/>
    <property type="molecule type" value="Genomic_DNA"/>
</dbReference>
<evidence type="ECO:0000313" key="2">
    <source>
        <dbReference type="EMBL" id="OWW18877.1"/>
    </source>
</evidence>
<feature type="transmembrane region" description="Helical" evidence="1">
    <location>
        <begin position="12"/>
        <end position="33"/>
    </location>
</feature>
<protein>
    <submittedName>
        <fullName evidence="2">Uncharacterized protein</fullName>
    </submittedName>
</protein>
<reference evidence="2 3" key="1">
    <citation type="submission" date="2016-02" db="EMBL/GenBank/DDBJ databases">
        <authorList>
            <person name="Wen L."/>
            <person name="He K."/>
            <person name="Yang H."/>
        </authorList>
    </citation>
    <scope>NUCLEOTIDE SEQUENCE [LARGE SCALE GENOMIC DNA]</scope>
    <source>
        <strain evidence="2 3">TSA40</strain>
    </source>
</reference>
<organism evidence="2 3">
    <name type="scientific">Noviherbaspirillum denitrificans</name>
    <dbReference type="NCBI Taxonomy" id="1968433"/>
    <lineage>
        <taxon>Bacteria</taxon>
        <taxon>Pseudomonadati</taxon>
        <taxon>Pseudomonadota</taxon>
        <taxon>Betaproteobacteria</taxon>
        <taxon>Burkholderiales</taxon>
        <taxon>Oxalobacteraceae</taxon>
        <taxon>Noviherbaspirillum</taxon>
    </lineage>
</organism>
<sequence>MLPLMLAPDVSLELWLEVFFCAACFDAVAPLAAFGTAPFAAAARVAAGIAFATVAPLAFVFAEGLTLLFTVVLPCLAMAFSDEEAVLVAGFRALATVFTTFPATAFRIDWVAGTAEVLPFAGSAVFAAVLLTLFADVLLVADLVTVAFMVPSLL</sequence>
<name>A0A254T9N4_9BURK</name>
<evidence type="ECO:0000256" key="1">
    <source>
        <dbReference type="SAM" id="Phobius"/>
    </source>
</evidence>
<keyword evidence="1" id="KW-0812">Transmembrane</keyword>
<feature type="transmembrane region" description="Helical" evidence="1">
    <location>
        <begin position="125"/>
        <end position="150"/>
    </location>
</feature>
<keyword evidence="1" id="KW-1133">Transmembrane helix</keyword>
<gene>
    <name evidence="2" type="ORF">AYR66_04645</name>
</gene>
<evidence type="ECO:0000313" key="3">
    <source>
        <dbReference type="Proteomes" id="UP000197535"/>
    </source>
</evidence>
<feature type="transmembrane region" description="Helical" evidence="1">
    <location>
        <begin position="85"/>
        <end position="105"/>
    </location>
</feature>